<dbReference type="PANTHER" id="PTHR31371:SF14">
    <property type="entry name" value="SIMILARITY TO UNKNOWN PROTEIN"/>
    <property type="match status" value="1"/>
</dbReference>
<sequence>MEELSITENSLRKYCCDSIKEQKLIDLLQKLLWQKQEVKCLKENSLWNKSFDMVASMLVRSVFTILQRVKLVFGLGLRHGYFSSSLPRSLSASATVYPTVNPNTYNFVSGPLKERMIKSPKLVGIEAIDNLYSMLPSSIRSSLRARLKGVGFTANDPVLAGE</sequence>
<dbReference type="EMBL" id="VEPZ02001616">
    <property type="protein sequence ID" value="KAE8665543.1"/>
    <property type="molecule type" value="Genomic_DNA"/>
</dbReference>
<dbReference type="PANTHER" id="PTHR31371">
    <property type="entry name" value="BNAC09G50660D PROTEIN"/>
    <property type="match status" value="1"/>
</dbReference>
<comment type="caution">
    <text evidence="2">The sequence shown here is derived from an EMBL/GenBank/DDBJ whole genome shotgun (WGS) entry which is preliminary data.</text>
</comment>
<protein>
    <recommendedName>
        <fullName evidence="1">DUF668 domain-containing protein</fullName>
    </recommendedName>
</protein>
<name>A0A6A2WV94_HIBSY</name>
<gene>
    <name evidence="2" type="ORF">F3Y22_tig00112609pilonHSYRG00078</name>
</gene>
<evidence type="ECO:0000313" key="3">
    <source>
        <dbReference type="Proteomes" id="UP000436088"/>
    </source>
</evidence>
<feature type="domain" description="DUF668" evidence="1">
    <location>
        <begin position="114"/>
        <end position="154"/>
    </location>
</feature>
<dbReference type="Pfam" id="PF05003">
    <property type="entry name" value="DUF668"/>
    <property type="match status" value="1"/>
</dbReference>
<evidence type="ECO:0000313" key="2">
    <source>
        <dbReference type="EMBL" id="KAE8665543.1"/>
    </source>
</evidence>
<keyword evidence="3" id="KW-1185">Reference proteome</keyword>
<accession>A0A6A2WV94</accession>
<evidence type="ECO:0000259" key="1">
    <source>
        <dbReference type="Pfam" id="PF05003"/>
    </source>
</evidence>
<dbReference type="Proteomes" id="UP000436088">
    <property type="component" value="Unassembled WGS sequence"/>
</dbReference>
<reference evidence="2" key="1">
    <citation type="submission" date="2019-09" db="EMBL/GenBank/DDBJ databases">
        <title>Draft genome information of white flower Hibiscus syriacus.</title>
        <authorList>
            <person name="Kim Y.-M."/>
        </authorList>
    </citation>
    <scope>NUCLEOTIDE SEQUENCE [LARGE SCALE GENOMIC DNA]</scope>
    <source>
        <strain evidence="2">YM2019G1</strain>
    </source>
</reference>
<dbReference type="AlphaFoldDB" id="A0A6A2WV94"/>
<organism evidence="2 3">
    <name type="scientific">Hibiscus syriacus</name>
    <name type="common">Rose of Sharon</name>
    <dbReference type="NCBI Taxonomy" id="106335"/>
    <lineage>
        <taxon>Eukaryota</taxon>
        <taxon>Viridiplantae</taxon>
        <taxon>Streptophyta</taxon>
        <taxon>Embryophyta</taxon>
        <taxon>Tracheophyta</taxon>
        <taxon>Spermatophyta</taxon>
        <taxon>Magnoliopsida</taxon>
        <taxon>eudicotyledons</taxon>
        <taxon>Gunneridae</taxon>
        <taxon>Pentapetalae</taxon>
        <taxon>rosids</taxon>
        <taxon>malvids</taxon>
        <taxon>Malvales</taxon>
        <taxon>Malvaceae</taxon>
        <taxon>Malvoideae</taxon>
        <taxon>Hibiscus</taxon>
    </lineage>
</organism>
<dbReference type="InterPro" id="IPR007700">
    <property type="entry name" value="DUF668"/>
</dbReference>
<proteinExistence type="predicted"/>
<dbReference type="GO" id="GO:0045927">
    <property type="term" value="P:positive regulation of growth"/>
    <property type="evidence" value="ECO:0007669"/>
    <property type="project" value="InterPro"/>
</dbReference>